<dbReference type="Proteomes" id="UP001204621">
    <property type="component" value="Unassembled WGS sequence"/>
</dbReference>
<evidence type="ECO:0000256" key="1">
    <source>
        <dbReference type="SAM" id="Phobius"/>
    </source>
</evidence>
<proteinExistence type="predicted"/>
<sequence>MAHSRKGGRVPPFLFVRYDVYINVHSPGFAKIGVRTEDDMESDLNNPPPPRDADYYQLDRRLTVLETRFDTILPTLATKTDLVGLKFELKSAMFAYFITIILGLAGVIATVLLRH</sequence>
<keyword evidence="1" id="KW-0472">Membrane</keyword>
<evidence type="ECO:0000313" key="2">
    <source>
        <dbReference type="EMBL" id="MCS0660375.1"/>
    </source>
</evidence>
<reference evidence="2 3" key="1">
    <citation type="submission" date="2022-08" db="EMBL/GenBank/DDBJ databases">
        <title>Reclassification of Massilia species as members of the genera Telluria, Duganella, Pseudoduganella, Mokoshia gen. nov. and Zemynaea gen. nov. using orthogonal and non-orthogonal genome-based approaches.</title>
        <authorList>
            <person name="Bowman J.P."/>
        </authorList>
    </citation>
    <scope>NUCLEOTIDE SEQUENCE [LARGE SCALE GENOMIC DNA]</scope>
    <source>
        <strain evidence="2 3">JCM 31606</strain>
    </source>
</reference>
<name>A0ABT2D290_9BURK</name>
<evidence type="ECO:0000313" key="3">
    <source>
        <dbReference type="Proteomes" id="UP001204621"/>
    </source>
</evidence>
<feature type="transmembrane region" description="Helical" evidence="1">
    <location>
        <begin position="94"/>
        <end position="113"/>
    </location>
</feature>
<protein>
    <submittedName>
        <fullName evidence="2">Uncharacterized protein</fullName>
    </submittedName>
</protein>
<keyword evidence="1" id="KW-1133">Transmembrane helix</keyword>
<keyword evidence="1" id="KW-0812">Transmembrane</keyword>
<gene>
    <name evidence="2" type="ORF">NX778_20060</name>
</gene>
<keyword evidence="3" id="KW-1185">Reference proteome</keyword>
<accession>A0ABT2D290</accession>
<dbReference type="EMBL" id="JANUGU010000008">
    <property type="protein sequence ID" value="MCS0660375.1"/>
    <property type="molecule type" value="Genomic_DNA"/>
</dbReference>
<organism evidence="2 3">
    <name type="scientific">Massilia terrae</name>
    <dbReference type="NCBI Taxonomy" id="1811224"/>
    <lineage>
        <taxon>Bacteria</taxon>
        <taxon>Pseudomonadati</taxon>
        <taxon>Pseudomonadota</taxon>
        <taxon>Betaproteobacteria</taxon>
        <taxon>Burkholderiales</taxon>
        <taxon>Oxalobacteraceae</taxon>
        <taxon>Telluria group</taxon>
        <taxon>Massilia</taxon>
    </lineage>
</organism>
<comment type="caution">
    <text evidence="2">The sequence shown here is derived from an EMBL/GenBank/DDBJ whole genome shotgun (WGS) entry which is preliminary data.</text>
</comment>
<dbReference type="RefSeq" id="WP_258813566.1">
    <property type="nucleotide sequence ID" value="NZ_JANUGU010000008.1"/>
</dbReference>